<sequence length="529" mass="58439">MKPVKLEQTQDNPPGNPSIVIIGAGFAGITLALRLTRAGFDRVLIVEKGDGVGGVWRENTYPGAACDVPSQLYSISSAPNPTWGRRYAEQRDILAYLRRVVDESGLLPLLRTKTEVAKAAFDERSNTWRLTTTSNEELECDVVISAVGQLSRPSIPNIPGMSGFAGPSFHSANWDHDLNLSGKRIAVVGTGASAVQFVPVVAACAAHLDVFQRSAPWVLPKFDRQYGGRHHQLLRKLPILRLSERLMIWTIFEFLALALVDAKPVARVLGGVALRHLGRQVHDARLRSQLTPDYAPGCKRILFSSDYYPALARPNVALVTDDIEAVEPGGIRTVDGEFHAADVIIYGTGFSATEFLSPMEVHGRSDRTLSDVWADGAHAYYGLSVPDFPNFLMMYGPNTNVGSGSIVYMLESQARHIVRLMKVLRAHPRSVIEVRADVEKRFNDRLGRRLDKSVWTMCTSWYRSARGSISTNWPSPTFLYRLRARRPKRRAYVLSRPAPANSSRRGTPEPANTHLADMPYAPSGADSVD</sequence>
<dbReference type="OrthoDB" id="5168853at2"/>
<keyword evidence="2" id="KW-0503">Monooxygenase</keyword>
<feature type="region of interest" description="Disordered" evidence="1">
    <location>
        <begin position="491"/>
        <end position="529"/>
    </location>
</feature>
<comment type="caution">
    <text evidence="2">The sequence shown here is derived from an EMBL/GenBank/DDBJ whole genome shotgun (WGS) entry which is preliminary data.</text>
</comment>
<keyword evidence="2" id="KW-0560">Oxidoreductase</keyword>
<dbReference type="GO" id="GO:0004497">
    <property type="term" value="F:monooxygenase activity"/>
    <property type="evidence" value="ECO:0007669"/>
    <property type="project" value="UniProtKB-KW"/>
</dbReference>
<dbReference type="InterPro" id="IPR036188">
    <property type="entry name" value="FAD/NAD-bd_sf"/>
</dbReference>
<dbReference type="PANTHER" id="PTHR42877:SF4">
    <property type="entry name" value="FAD_NAD(P)-BINDING DOMAIN-CONTAINING PROTEIN-RELATED"/>
    <property type="match status" value="1"/>
</dbReference>
<name>A0A0D1J7R7_9MYCO</name>
<dbReference type="Proteomes" id="UP000032221">
    <property type="component" value="Unassembled WGS sequence"/>
</dbReference>
<evidence type="ECO:0000256" key="1">
    <source>
        <dbReference type="SAM" id="MobiDB-lite"/>
    </source>
</evidence>
<dbReference type="PRINTS" id="PR00469">
    <property type="entry name" value="PNDRDTASEII"/>
</dbReference>
<dbReference type="PATRIC" id="fig|280871.6.peg.1390"/>
<dbReference type="AlphaFoldDB" id="A0A0D1J7R7"/>
<organism evidence="2 3">
    <name type="scientific">Mycolicibacterium llatzerense</name>
    <dbReference type="NCBI Taxonomy" id="280871"/>
    <lineage>
        <taxon>Bacteria</taxon>
        <taxon>Bacillati</taxon>
        <taxon>Actinomycetota</taxon>
        <taxon>Actinomycetes</taxon>
        <taxon>Mycobacteriales</taxon>
        <taxon>Mycobacteriaceae</taxon>
        <taxon>Mycolicibacterium</taxon>
    </lineage>
</organism>
<protein>
    <submittedName>
        <fullName evidence="2">4-hydroxyacetophenone monooxygenase</fullName>
    </submittedName>
</protein>
<dbReference type="PANTHER" id="PTHR42877">
    <property type="entry name" value="L-ORNITHINE N(5)-MONOOXYGENASE-RELATED"/>
    <property type="match status" value="1"/>
</dbReference>
<evidence type="ECO:0000313" key="3">
    <source>
        <dbReference type="Proteomes" id="UP000032221"/>
    </source>
</evidence>
<gene>
    <name evidence="2" type="ORF">TL10_06725</name>
</gene>
<proteinExistence type="predicted"/>
<dbReference type="InterPro" id="IPR051209">
    <property type="entry name" value="FAD-bind_Monooxygenase_sf"/>
</dbReference>
<dbReference type="EMBL" id="JXST01000007">
    <property type="protein sequence ID" value="KIU17618.1"/>
    <property type="molecule type" value="Genomic_DNA"/>
</dbReference>
<evidence type="ECO:0000313" key="2">
    <source>
        <dbReference type="EMBL" id="KIU17618.1"/>
    </source>
</evidence>
<accession>A0A0D1J7R7</accession>
<reference evidence="2 3" key="1">
    <citation type="submission" date="2015-01" db="EMBL/GenBank/DDBJ databases">
        <title>Genome sequence of Mycobacterium llatzerense and Mycobacterium immunogenum recovered from brain abscess.</title>
        <authorList>
            <person name="Greninger A.L."/>
            <person name="Langelier C."/>
            <person name="Cunningham G."/>
            <person name="Chiu C.Y."/>
            <person name="Miller S."/>
        </authorList>
    </citation>
    <scope>NUCLEOTIDE SEQUENCE [LARGE SCALE GENOMIC DNA]</scope>
    <source>
        <strain evidence="2 3">CLUC14</strain>
    </source>
</reference>
<dbReference type="PRINTS" id="PR00368">
    <property type="entry name" value="FADPNR"/>
</dbReference>
<dbReference type="STRING" id="280871.TL10_06725"/>
<dbReference type="SUPFAM" id="SSF51905">
    <property type="entry name" value="FAD/NAD(P)-binding domain"/>
    <property type="match status" value="2"/>
</dbReference>
<keyword evidence="3" id="KW-1185">Reference proteome</keyword>
<dbReference type="Pfam" id="PF13738">
    <property type="entry name" value="Pyr_redox_3"/>
    <property type="match status" value="1"/>
</dbReference>
<dbReference type="RefSeq" id="WP_043985033.1">
    <property type="nucleotide sequence ID" value="NZ_JXST01000007.1"/>
</dbReference>
<dbReference type="Gene3D" id="3.50.50.60">
    <property type="entry name" value="FAD/NAD(P)-binding domain"/>
    <property type="match status" value="2"/>
</dbReference>